<reference evidence="1 2" key="1">
    <citation type="submission" date="2015-12" db="EMBL/GenBank/DDBJ databases">
        <title>Draft genome sequence of Moniliophthora roreri, the causal agent of frosty pod rot of cacao.</title>
        <authorList>
            <person name="Aime M.C."/>
            <person name="Diaz-Valderrama J.R."/>
            <person name="Kijpornyongpan T."/>
            <person name="Phillips-Mora W."/>
        </authorList>
    </citation>
    <scope>NUCLEOTIDE SEQUENCE [LARGE SCALE GENOMIC DNA]</scope>
    <source>
        <strain evidence="1 2">MCA 2952</strain>
    </source>
</reference>
<proteinExistence type="predicted"/>
<accession>A0A0W0FQ12</accession>
<name>A0A0W0FQ12_MONRR</name>
<comment type="caution">
    <text evidence="1">The sequence shown here is derived from an EMBL/GenBank/DDBJ whole genome shotgun (WGS) entry which is preliminary data.</text>
</comment>
<organism evidence="1 2">
    <name type="scientific">Moniliophthora roreri</name>
    <name type="common">Frosty pod rot fungus</name>
    <name type="synonym">Monilia roreri</name>
    <dbReference type="NCBI Taxonomy" id="221103"/>
    <lineage>
        <taxon>Eukaryota</taxon>
        <taxon>Fungi</taxon>
        <taxon>Dikarya</taxon>
        <taxon>Basidiomycota</taxon>
        <taxon>Agaricomycotina</taxon>
        <taxon>Agaricomycetes</taxon>
        <taxon>Agaricomycetidae</taxon>
        <taxon>Agaricales</taxon>
        <taxon>Marasmiineae</taxon>
        <taxon>Marasmiaceae</taxon>
        <taxon>Moniliophthora</taxon>
    </lineage>
</organism>
<evidence type="ECO:0000313" key="2">
    <source>
        <dbReference type="Proteomes" id="UP000054988"/>
    </source>
</evidence>
<dbReference type="Proteomes" id="UP000054988">
    <property type="component" value="Unassembled WGS sequence"/>
</dbReference>
<dbReference type="AlphaFoldDB" id="A0A0W0FQ12"/>
<protein>
    <submittedName>
        <fullName evidence="1">Uncharacterized protein</fullName>
    </submittedName>
</protein>
<sequence>MNNLSPLRISVKSKTLESALNAYFGFGDPEGFQPLSSYSGLFPNLTTLHVHFTFVHFERWTCDVFRVAPALRKLTITGIHDIVGDRTFPWAQITGYASKDDEELQGWNGPDNSVYFRILPNLKNAETVGLDCMLLEDLLPMTPPTQLLTLSRPHTLTLHVAHVNSEGEEVGTVDQLLDWLILPLLRTPKLPEGVHDIHSLAQLLDRFLCSLQELHLVNAPLCDDQFGTLFGGNALRGPHKLDFGLFRSGSSCSVNDNVLRSLRVVPGEDVHLPQLESLALRSSKQWSDSVLVETITSRRNVGTAGVNVSRLNQFTLVNAIPNNAEAI</sequence>
<dbReference type="EMBL" id="LATX01001758">
    <property type="protein sequence ID" value="KTB38483.1"/>
    <property type="molecule type" value="Genomic_DNA"/>
</dbReference>
<gene>
    <name evidence="1" type="ORF">WG66_8928</name>
</gene>
<evidence type="ECO:0000313" key="1">
    <source>
        <dbReference type="EMBL" id="KTB38483.1"/>
    </source>
</evidence>